<evidence type="ECO:0000313" key="2">
    <source>
        <dbReference type="EMBL" id="UXX19967.1"/>
    </source>
</evidence>
<evidence type="ECO:0000256" key="1">
    <source>
        <dbReference type="SAM" id="Phobius"/>
    </source>
</evidence>
<keyword evidence="1" id="KW-0812">Transmembrane</keyword>
<keyword evidence="1" id="KW-1133">Transmembrane helix</keyword>
<dbReference type="EMBL" id="MW732127">
    <property type="protein sequence ID" value="UXX19967.1"/>
    <property type="molecule type" value="Genomic_DNA"/>
</dbReference>
<name>A0A977XVK5_9VIRU</name>
<feature type="transmembrane region" description="Helical" evidence="1">
    <location>
        <begin position="31"/>
        <end position="50"/>
    </location>
</feature>
<accession>A0A977XVK5</accession>
<protein>
    <recommendedName>
        <fullName evidence="3">Transmembrane protein</fullName>
    </recommendedName>
</protein>
<keyword evidence="1" id="KW-0472">Membrane</keyword>
<evidence type="ECO:0008006" key="3">
    <source>
        <dbReference type="Google" id="ProtNLM"/>
    </source>
</evidence>
<organism evidence="2">
    <name type="scientific">Silurid herpesvirus 2</name>
    <dbReference type="NCBI Taxonomy" id="2978071"/>
    <lineage>
        <taxon>Viruses</taxon>
        <taxon>Duplodnaviria</taxon>
        <taxon>Heunggongvirae</taxon>
        <taxon>Peploviricota</taxon>
        <taxon>Herviviricetes</taxon>
        <taxon>Herpesvirales</taxon>
        <taxon>Alloherpesviridae</taxon>
    </lineage>
</organism>
<sequence length="169" mass="20160">MIKPIFKEKRNRTFAKNTSVEQTSLNQIHPLWIAVSLILFIWIAAEVLFTVDRVYVNQNSSFELMCLVLLLYFVMLVMCLFYTDLTNYRRYKTWLLCMTLVYLFVSVGCILTTVVIKYECFYDLGTYNPSCENYVVATVTFLTPAMIMMWVVFLIWWCYWYDVVKEENI</sequence>
<feature type="transmembrane region" description="Helical" evidence="1">
    <location>
        <begin position="136"/>
        <end position="159"/>
    </location>
</feature>
<feature type="transmembrane region" description="Helical" evidence="1">
    <location>
        <begin position="62"/>
        <end position="82"/>
    </location>
</feature>
<feature type="transmembrane region" description="Helical" evidence="1">
    <location>
        <begin position="94"/>
        <end position="116"/>
    </location>
</feature>
<proteinExistence type="predicted"/>
<reference evidence="2" key="1">
    <citation type="journal article" date="2022" name="Acta Vet. Hung.">
        <title>Partial genetic characterisation of a novel alloherpesvirus detected by PCR in a farmed wels catfish (Silurus glanis).</title>
        <authorList>
            <person name="Tarjan Z.L."/>
            <person name="Doszpoly A."/>
            <person name="Eszterbauer E."/>
            <person name="Benko M."/>
        </authorList>
    </citation>
    <scope>NUCLEOTIDE SEQUENCE</scope>
    <source>
        <strain evidence="2">T48/2015</strain>
    </source>
</reference>